<dbReference type="Proteomes" id="UP000235682">
    <property type="component" value="Unassembled WGS sequence"/>
</dbReference>
<dbReference type="GO" id="GO:0004519">
    <property type="term" value="F:endonuclease activity"/>
    <property type="evidence" value="ECO:0007669"/>
    <property type="project" value="UniProtKB-KW"/>
</dbReference>
<dbReference type="PANTHER" id="PTHR34477">
    <property type="entry name" value="UPF0213 PROTEIN YHBQ"/>
    <property type="match status" value="1"/>
</dbReference>
<evidence type="ECO:0000256" key="1">
    <source>
        <dbReference type="ARBA" id="ARBA00007435"/>
    </source>
</evidence>
<evidence type="ECO:0000313" key="3">
    <source>
        <dbReference type="EMBL" id="PMC58272.1"/>
    </source>
</evidence>
<evidence type="ECO:0000313" key="4">
    <source>
        <dbReference type="Proteomes" id="UP000235682"/>
    </source>
</evidence>
<dbReference type="STRING" id="84521.SAMN04487994_101424"/>
<dbReference type="InterPro" id="IPR050190">
    <property type="entry name" value="UPF0213_domain"/>
</dbReference>
<dbReference type="Gene3D" id="3.40.1440.10">
    <property type="entry name" value="GIY-YIG endonuclease"/>
    <property type="match status" value="1"/>
</dbReference>
<keyword evidence="3" id="KW-0540">Nuclease</keyword>
<accession>A0A2N6SMH6</accession>
<dbReference type="InterPro" id="IPR000305">
    <property type="entry name" value="GIY-YIG_endonuc"/>
</dbReference>
<sequence length="115" mass="14058">MASNHFFYVLYCRDDTLYAGYTTNYYRRLRQHNSGQGAKYLKAASRRPARLIYVESWPTKRQAMQQEYWFKQLTRRQKEHYLAYHQVEELTQPFITAFQRQTEEIGAYYEYSTKL</sequence>
<reference evidence="3 4" key="1">
    <citation type="submission" date="2017-09" db="EMBL/GenBank/DDBJ databases">
        <title>Bacterial strain isolated from the female urinary microbiota.</title>
        <authorList>
            <person name="Thomas-White K."/>
            <person name="Kumar N."/>
            <person name="Forster S."/>
            <person name="Putonti C."/>
            <person name="Lawley T."/>
            <person name="Wolfe A.J."/>
        </authorList>
    </citation>
    <scope>NUCLEOTIDE SEQUENCE [LARGE SCALE GENOMIC DNA]</scope>
    <source>
        <strain evidence="3 4">UMB0852</strain>
    </source>
</reference>
<feature type="domain" description="GIY-YIG" evidence="2">
    <location>
        <begin position="3"/>
        <end position="80"/>
    </location>
</feature>
<dbReference type="RefSeq" id="WP_102227907.1">
    <property type="nucleotide sequence ID" value="NZ_PNHE01000019.1"/>
</dbReference>
<dbReference type="PANTHER" id="PTHR34477:SF1">
    <property type="entry name" value="UPF0213 PROTEIN YHBQ"/>
    <property type="match status" value="1"/>
</dbReference>
<name>A0A2N6SMH6_9LACT</name>
<dbReference type="Pfam" id="PF01541">
    <property type="entry name" value="GIY-YIG"/>
    <property type="match status" value="1"/>
</dbReference>
<dbReference type="SUPFAM" id="SSF82771">
    <property type="entry name" value="GIY-YIG endonuclease"/>
    <property type="match status" value="1"/>
</dbReference>
<dbReference type="AlphaFoldDB" id="A0A2N6SMH6"/>
<protein>
    <submittedName>
        <fullName evidence="3">Endonuclease</fullName>
    </submittedName>
</protein>
<keyword evidence="3" id="KW-0255">Endonuclease</keyword>
<proteinExistence type="inferred from homology"/>
<dbReference type="EMBL" id="PNHE01000019">
    <property type="protein sequence ID" value="PMC58272.1"/>
    <property type="molecule type" value="Genomic_DNA"/>
</dbReference>
<dbReference type="InterPro" id="IPR035901">
    <property type="entry name" value="GIY-YIG_endonuc_sf"/>
</dbReference>
<dbReference type="PROSITE" id="PS50164">
    <property type="entry name" value="GIY_YIG"/>
    <property type="match status" value="1"/>
</dbReference>
<comment type="caution">
    <text evidence="3">The sequence shown here is derived from an EMBL/GenBank/DDBJ whole genome shotgun (WGS) entry which is preliminary data.</text>
</comment>
<dbReference type="CDD" id="cd10456">
    <property type="entry name" value="GIY-YIG_UPF0213"/>
    <property type="match status" value="1"/>
</dbReference>
<keyword evidence="4" id="KW-1185">Reference proteome</keyword>
<dbReference type="OrthoDB" id="9807770at2"/>
<organism evidence="3 4">
    <name type="scientific">Dolosicoccus paucivorans</name>
    <dbReference type="NCBI Taxonomy" id="84521"/>
    <lineage>
        <taxon>Bacteria</taxon>
        <taxon>Bacillati</taxon>
        <taxon>Bacillota</taxon>
        <taxon>Bacilli</taxon>
        <taxon>Lactobacillales</taxon>
        <taxon>Aerococcaceae</taxon>
        <taxon>Dolosicoccus</taxon>
    </lineage>
</organism>
<gene>
    <name evidence="3" type="ORF">CJ205_05255</name>
</gene>
<keyword evidence="3" id="KW-0378">Hydrolase</keyword>
<comment type="similarity">
    <text evidence="1">Belongs to the UPF0213 family.</text>
</comment>
<evidence type="ECO:0000259" key="2">
    <source>
        <dbReference type="PROSITE" id="PS50164"/>
    </source>
</evidence>